<organism evidence="8 9">
    <name type="scientific">Candidatus Wildermuthbacteria bacterium RIFCSPHIGHO2_01_FULL_48_27b</name>
    <dbReference type="NCBI Taxonomy" id="1802447"/>
    <lineage>
        <taxon>Bacteria</taxon>
        <taxon>Candidatus Wildermuthiibacteriota</taxon>
    </lineage>
</organism>
<dbReference type="GO" id="GO:0009897">
    <property type="term" value="C:external side of plasma membrane"/>
    <property type="evidence" value="ECO:0007669"/>
    <property type="project" value="TreeGrafter"/>
</dbReference>
<keyword evidence="5" id="KW-0378">Hydrolase</keyword>
<dbReference type="InterPro" id="IPR001365">
    <property type="entry name" value="A_deaminase_dom"/>
</dbReference>
<evidence type="ECO:0000256" key="4">
    <source>
        <dbReference type="ARBA" id="ARBA00022723"/>
    </source>
</evidence>
<reference evidence="8 9" key="1">
    <citation type="journal article" date="2016" name="Nat. Commun.">
        <title>Thousands of microbial genomes shed light on interconnected biogeochemical processes in an aquifer system.</title>
        <authorList>
            <person name="Anantharaman K."/>
            <person name="Brown C.T."/>
            <person name="Hug L.A."/>
            <person name="Sharon I."/>
            <person name="Castelle C.J."/>
            <person name="Probst A.J."/>
            <person name="Thomas B.C."/>
            <person name="Singh A."/>
            <person name="Wilkins M.J."/>
            <person name="Karaoz U."/>
            <person name="Brodie E.L."/>
            <person name="Williams K.H."/>
            <person name="Hubbard S.S."/>
            <person name="Banfield J.F."/>
        </authorList>
    </citation>
    <scope>NUCLEOTIDE SEQUENCE [LARGE SCALE GENOMIC DNA]</scope>
</reference>
<protein>
    <recommendedName>
        <fullName evidence="3">adenosine deaminase</fullName>
        <ecNumber evidence="3">3.5.4.4</ecNumber>
    </recommendedName>
</protein>
<dbReference type="EC" id="3.5.4.4" evidence="3"/>
<dbReference type="PANTHER" id="PTHR11409:SF43">
    <property type="entry name" value="ADENOSINE DEAMINASE"/>
    <property type="match status" value="1"/>
</dbReference>
<dbReference type="GO" id="GO:0004000">
    <property type="term" value="F:adenosine deaminase activity"/>
    <property type="evidence" value="ECO:0007669"/>
    <property type="project" value="TreeGrafter"/>
</dbReference>
<evidence type="ECO:0000256" key="1">
    <source>
        <dbReference type="ARBA" id="ARBA00001947"/>
    </source>
</evidence>
<dbReference type="Gene3D" id="3.20.20.140">
    <property type="entry name" value="Metal-dependent hydrolases"/>
    <property type="match status" value="1"/>
</dbReference>
<dbReference type="GO" id="GO:0043103">
    <property type="term" value="P:hypoxanthine salvage"/>
    <property type="evidence" value="ECO:0007669"/>
    <property type="project" value="TreeGrafter"/>
</dbReference>
<evidence type="ECO:0000256" key="5">
    <source>
        <dbReference type="ARBA" id="ARBA00022801"/>
    </source>
</evidence>
<sequence length="340" mass="39042">MNPTLEHHTHYHHTHIPLAELHTHLGGAVDPAILWTIAHEQGIKLPTKDYWEFERLVTVSKDEKLEGMKMLDSTKYHWTELIQSSPLAIEPAVHGTIGGAYRANHIVLHELRYNPMKRNRGGEQDLDHIIMATIRGMEKALLEYPEIRAGLLIILDRTLPFRLNEILYQKALKYRPRGIIGIDLAGPPCDSFRMEDYVDLLREAKSKGLGLTIHTGEEGAEQLKEMELVVEKIEPDRIGHGFLAWQNEKLVKQLVEKKITLELCPTSNLQIQVIKSEEEMKKIYRSLYDSGVILTINTDGPEMHGTTLWKEFNFLLEKQIFAKDELNSLIQNAFDSTFVR</sequence>
<dbReference type="AlphaFoldDB" id="A0A1G2QV83"/>
<evidence type="ECO:0000313" key="9">
    <source>
        <dbReference type="Proteomes" id="UP000178170"/>
    </source>
</evidence>
<dbReference type="EMBL" id="MHTS01000013">
    <property type="protein sequence ID" value="OHA64524.1"/>
    <property type="molecule type" value="Genomic_DNA"/>
</dbReference>
<feature type="domain" description="Adenosine deaminase" evidence="7">
    <location>
        <begin position="17"/>
        <end position="339"/>
    </location>
</feature>
<dbReference type="InterPro" id="IPR006330">
    <property type="entry name" value="Ado/ade_deaminase"/>
</dbReference>
<evidence type="ECO:0000313" key="8">
    <source>
        <dbReference type="EMBL" id="OHA64524.1"/>
    </source>
</evidence>
<dbReference type="GO" id="GO:0060169">
    <property type="term" value="P:negative regulation of adenosine receptor signaling pathway"/>
    <property type="evidence" value="ECO:0007669"/>
    <property type="project" value="TreeGrafter"/>
</dbReference>
<evidence type="ECO:0000256" key="2">
    <source>
        <dbReference type="ARBA" id="ARBA00006676"/>
    </source>
</evidence>
<comment type="cofactor">
    <cofactor evidence="1">
        <name>Zn(2+)</name>
        <dbReference type="ChEBI" id="CHEBI:29105"/>
    </cofactor>
</comment>
<dbReference type="Pfam" id="PF00962">
    <property type="entry name" value="A_deaminase"/>
    <property type="match status" value="1"/>
</dbReference>
<keyword evidence="6" id="KW-0862">Zinc</keyword>
<comment type="similarity">
    <text evidence="2">Belongs to the metallo-dependent hydrolases superfamily. Adenosine and AMP deaminases family.</text>
</comment>
<dbReference type="SUPFAM" id="SSF51556">
    <property type="entry name" value="Metallo-dependent hydrolases"/>
    <property type="match status" value="1"/>
</dbReference>
<proteinExistence type="inferred from homology"/>
<dbReference type="InterPro" id="IPR032466">
    <property type="entry name" value="Metal_Hydrolase"/>
</dbReference>
<dbReference type="Proteomes" id="UP000178170">
    <property type="component" value="Unassembled WGS sequence"/>
</dbReference>
<keyword evidence="4" id="KW-0479">Metal-binding</keyword>
<accession>A0A1G2QV83</accession>
<evidence type="ECO:0000259" key="7">
    <source>
        <dbReference type="Pfam" id="PF00962"/>
    </source>
</evidence>
<evidence type="ECO:0000256" key="6">
    <source>
        <dbReference type="ARBA" id="ARBA00022833"/>
    </source>
</evidence>
<dbReference type="GO" id="GO:0006154">
    <property type="term" value="P:adenosine catabolic process"/>
    <property type="evidence" value="ECO:0007669"/>
    <property type="project" value="TreeGrafter"/>
</dbReference>
<comment type="caution">
    <text evidence="8">The sequence shown here is derived from an EMBL/GenBank/DDBJ whole genome shotgun (WGS) entry which is preliminary data.</text>
</comment>
<dbReference type="PANTHER" id="PTHR11409">
    <property type="entry name" value="ADENOSINE DEAMINASE"/>
    <property type="match status" value="1"/>
</dbReference>
<dbReference type="GO" id="GO:0046872">
    <property type="term" value="F:metal ion binding"/>
    <property type="evidence" value="ECO:0007669"/>
    <property type="project" value="UniProtKB-KW"/>
</dbReference>
<name>A0A1G2QV83_9BACT</name>
<dbReference type="GO" id="GO:0005829">
    <property type="term" value="C:cytosol"/>
    <property type="evidence" value="ECO:0007669"/>
    <property type="project" value="TreeGrafter"/>
</dbReference>
<gene>
    <name evidence="8" type="ORF">A2843_00460</name>
</gene>
<evidence type="ECO:0000256" key="3">
    <source>
        <dbReference type="ARBA" id="ARBA00012784"/>
    </source>
</evidence>
<dbReference type="GO" id="GO:0046103">
    <property type="term" value="P:inosine biosynthetic process"/>
    <property type="evidence" value="ECO:0007669"/>
    <property type="project" value="TreeGrafter"/>
</dbReference>